<dbReference type="AlphaFoldDB" id="A0A1D3SQG2"/>
<keyword evidence="2" id="KW-0560">Oxidoreductase</keyword>
<evidence type="ECO:0000313" key="2">
    <source>
        <dbReference type="EMBL" id="SCO94125.1"/>
    </source>
</evidence>
<dbReference type="OrthoDB" id="370739at2759"/>
<dbReference type="KEGG" id="pmal:PMUG01_12072300"/>
<accession>A0A1D3SQG2</accession>
<reference evidence="2 3" key="1">
    <citation type="submission" date="2016-06" db="EMBL/GenBank/DDBJ databases">
        <authorList>
            <consortium name="Pathogen Informatics"/>
        </authorList>
    </citation>
    <scope>NUCLEOTIDE SEQUENCE [LARGE SCALE GENOMIC DNA]</scope>
</reference>
<protein>
    <submittedName>
        <fullName evidence="2">Shikimate dehydrogenase, putative</fullName>
        <ecNumber evidence="2">1.1.1.25</ecNumber>
    </submittedName>
</protein>
<evidence type="ECO:0000313" key="3">
    <source>
        <dbReference type="Proteomes" id="UP000219813"/>
    </source>
</evidence>
<keyword evidence="3" id="KW-1185">Reference proteome</keyword>
<organism evidence="2 3">
    <name type="scientific">Plasmodium malariae</name>
    <dbReference type="NCBI Taxonomy" id="5858"/>
    <lineage>
        <taxon>Eukaryota</taxon>
        <taxon>Sar</taxon>
        <taxon>Alveolata</taxon>
        <taxon>Apicomplexa</taxon>
        <taxon>Aconoidasida</taxon>
        <taxon>Haemosporida</taxon>
        <taxon>Plasmodiidae</taxon>
        <taxon>Plasmodium</taxon>
        <taxon>Plasmodium (Plasmodium)</taxon>
    </lineage>
</organism>
<dbReference type="Proteomes" id="UP000219813">
    <property type="component" value="Chromosome 12"/>
</dbReference>
<dbReference type="GO" id="GO:0004764">
    <property type="term" value="F:shikimate 3-dehydrogenase (NADP+) activity"/>
    <property type="evidence" value="ECO:0007669"/>
    <property type="project" value="UniProtKB-EC"/>
</dbReference>
<proteinExistence type="predicted"/>
<gene>
    <name evidence="2" type="primary">PmUG01_12072300</name>
    <name evidence="2" type="ORF">PMUG01_12072300</name>
</gene>
<keyword evidence="1" id="KW-1133">Transmembrane helix</keyword>
<dbReference type="EMBL" id="LT594633">
    <property type="protein sequence ID" value="SCO94125.1"/>
    <property type="molecule type" value="Genomic_DNA"/>
</dbReference>
<dbReference type="EC" id="1.1.1.25" evidence="2"/>
<keyword evidence="1" id="KW-0812">Transmembrane</keyword>
<feature type="non-terminal residue" evidence="2">
    <location>
        <position position="1"/>
    </location>
</feature>
<dbReference type="GeneID" id="39870711"/>
<keyword evidence="1" id="KW-0472">Membrane</keyword>
<dbReference type="VEuPathDB" id="PlasmoDB:PmUG01_12072300"/>
<sequence>MNDIMSADNNIKCKNIVSIYTLRMYLNGFIIGYVFRHEINKKFYLHKNDNIIFHYIKTNVSSKTNNNNCKNSFFLMKNILYNHKKTSLNKMFLYVNSYNQNYQNILKFLQFSKLLNLKKNIQVSNFVAFRLSFWTCFCTLSCWQLNKNIENTIVSSMLSGFIASSFNKLVFREYQRVLIPSWFGCILR</sequence>
<feature type="transmembrane region" description="Helical" evidence="1">
    <location>
        <begin position="16"/>
        <end position="35"/>
    </location>
</feature>
<dbReference type="RefSeq" id="XP_028863401.1">
    <property type="nucleotide sequence ID" value="XM_029006964.1"/>
</dbReference>
<evidence type="ECO:0000256" key="1">
    <source>
        <dbReference type="SAM" id="Phobius"/>
    </source>
</evidence>
<dbReference type="OMA" id="LTCWELN"/>
<name>A0A1D3SQG2_PLAMA</name>